<dbReference type="Pfam" id="PF02518">
    <property type="entry name" value="HATPase_c"/>
    <property type="match status" value="1"/>
</dbReference>
<feature type="domain" description="Response regulatory" evidence="6">
    <location>
        <begin position="27"/>
        <end position="144"/>
    </location>
</feature>
<dbReference type="InterPro" id="IPR003594">
    <property type="entry name" value="HATPase_dom"/>
</dbReference>
<proteinExistence type="predicted"/>
<sequence>MFPVKAALSHSLMSSASKNDPTSPRSTIMVVDDQPQNVKLVSDLLTVAMGYEVIEAESGYQALELLKKTVPDLILLDVLMPEQDGVETCKIIKENPTLTDIPIIFLSAADDKNLIVQALESGGVDYVTKPFSRAELLTRVRTHLALKKAHDSLKALAEDKDELLGILTHDLKNHLGGMQMSAQLLHDRLERHPTDDKCEHLVGNILLNTTQMLAFVKEFLANSLTERMIQFNAEPVNLAQAANQAVRQYQLAAERKEIEFVCQLNTPSSTIEADPTALKQVLDNLLSNAIKFSASGKKIFVSVSPMKGDCVECCIRDEGPGFTDEDKQHMFRRYARLTARPTAGEPSTGLGLSIVKKLVEAMHGHLLLDSTLGEGATFTVRLPKSRPTKRPNHELRP</sequence>
<evidence type="ECO:0000256" key="4">
    <source>
        <dbReference type="PROSITE-ProRule" id="PRU00169"/>
    </source>
</evidence>
<dbReference type="Proteomes" id="UP001499852">
    <property type="component" value="Unassembled WGS sequence"/>
</dbReference>
<gene>
    <name evidence="7" type="ORF">GCM10023213_28010</name>
</gene>
<protein>
    <recommendedName>
        <fullName evidence="2">histidine kinase</fullName>
        <ecNumber evidence="2">2.7.13.3</ecNumber>
    </recommendedName>
</protein>
<feature type="modified residue" description="4-aspartylphosphate" evidence="4">
    <location>
        <position position="77"/>
    </location>
</feature>
<keyword evidence="7" id="KW-0418">Kinase</keyword>
<dbReference type="InterPro" id="IPR001789">
    <property type="entry name" value="Sig_transdc_resp-reg_receiver"/>
</dbReference>
<dbReference type="SMART" id="SM00448">
    <property type="entry name" value="REC"/>
    <property type="match status" value="1"/>
</dbReference>
<evidence type="ECO:0000256" key="3">
    <source>
        <dbReference type="ARBA" id="ARBA00022553"/>
    </source>
</evidence>
<dbReference type="InterPro" id="IPR004358">
    <property type="entry name" value="Sig_transdc_His_kin-like_C"/>
</dbReference>
<dbReference type="Gene3D" id="3.40.50.2300">
    <property type="match status" value="1"/>
</dbReference>
<keyword evidence="7" id="KW-0808">Transferase</keyword>
<dbReference type="InterPro" id="IPR036890">
    <property type="entry name" value="HATPase_C_sf"/>
</dbReference>
<dbReference type="PRINTS" id="PR00344">
    <property type="entry name" value="BCTRLSENSOR"/>
</dbReference>
<dbReference type="SUPFAM" id="SSF52172">
    <property type="entry name" value="CheY-like"/>
    <property type="match status" value="1"/>
</dbReference>
<accession>A0ABP9PEI9</accession>
<dbReference type="PROSITE" id="PS50110">
    <property type="entry name" value="RESPONSE_REGULATORY"/>
    <property type="match status" value="1"/>
</dbReference>
<dbReference type="SUPFAM" id="SSF55874">
    <property type="entry name" value="ATPase domain of HSP90 chaperone/DNA topoisomerase II/histidine kinase"/>
    <property type="match status" value="1"/>
</dbReference>
<comment type="catalytic activity">
    <reaction evidence="1">
        <text>ATP + protein L-histidine = ADP + protein N-phospho-L-histidine.</text>
        <dbReference type="EC" id="2.7.13.3"/>
    </reaction>
</comment>
<keyword evidence="3 4" id="KW-0597">Phosphoprotein</keyword>
<dbReference type="EC" id="2.7.13.3" evidence="2"/>
<dbReference type="PANTHER" id="PTHR43547:SF2">
    <property type="entry name" value="HYBRID SIGNAL TRANSDUCTION HISTIDINE KINASE C"/>
    <property type="match status" value="1"/>
</dbReference>
<dbReference type="InterPro" id="IPR003661">
    <property type="entry name" value="HisK_dim/P_dom"/>
</dbReference>
<dbReference type="GO" id="GO:0016301">
    <property type="term" value="F:kinase activity"/>
    <property type="evidence" value="ECO:0007669"/>
    <property type="project" value="UniProtKB-KW"/>
</dbReference>
<name>A0ABP9PEI9_9BACT</name>
<dbReference type="InterPro" id="IPR005467">
    <property type="entry name" value="His_kinase_dom"/>
</dbReference>
<dbReference type="CDD" id="cd00082">
    <property type="entry name" value="HisKA"/>
    <property type="match status" value="1"/>
</dbReference>
<dbReference type="SMART" id="SM00387">
    <property type="entry name" value="HATPase_c"/>
    <property type="match status" value="1"/>
</dbReference>
<dbReference type="EMBL" id="BAABIA010000005">
    <property type="protein sequence ID" value="GAA5142302.1"/>
    <property type="molecule type" value="Genomic_DNA"/>
</dbReference>
<comment type="caution">
    <text evidence="7">The sequence shown here is derived from an EMBL/GenBank/DDBJ whole genome shotgun (WGS) entry which is preliminary data.</text>
</comment>
<keyword evidence="8" id="KW-1185">Reference proteome</keyword>
<evidence type="ECO:0000313" key="7">
    <source>
        <dbReference type="EMBL" id="GAA5142302.1"/>
    </source>
</evidence>
<evidence type="ECO:0000256" key="1">
    <source>
        <dbReference type="ARBA" id="ARBA00000085"/>
    </source>
</evidence>
<evidence type="ECO:0000256" key="2">
    <source>
        <dbReference type="ARBA" id="ARBA00012438"/>
    </source>
</evidence>
<evidence type="ECO:0000259" key="6">
    <source>
        <dbReference type="PROSITE" id="PS50110"/>
    </source>
</evidence>
<dbReference type="PROSITE" id="PS50109">
    <property type="entry name" value="HIS_KIN"/>
    <property type="match status" value="1"/>
</dbReference>
<dbReference type="Gene3D" id="3.30.565.10">
    <property type="entry name" value="Histidine kinase-like ATPase, C-terminal domain"/>
    <property type="match status" value="1"/>
</dbReference>
<reference evidence="8" key="1">
    <citation type="journal article" date="2019" name="Int. J. Syst. Evol. Microbiol.">
        <title>The Global Catalogue of Microorganisms (GCM) 10K type strain sequencing project: providing services to taxonomists for standard genome sequencing and annotation.</title>
        <authorList>
            <consortium name="The Broad Institute Genomics Platform"/>
            <consortium name="The Broad Institute Genome Sequencing Center for Infectious Disease"/>
            <person name="Wu L."/>
            <person name="Ma J."/>
        </authorList>
    </citation>
    <scope>NUCLEOTIDE SEQUENCE [LARGE SCALE GENOMIC DNA]</scope>
    <source>
        <strain evidence="8">JCM 18053</strain>
    </source>
</reference>
<dbReference type="Gene3D" id="1.10.287.130">
    <property type="match status" value="1"/>
</dbReference>
<evidence type="ECO:0000313" key="8">
    <source>
        <dbReference type="Proteomes" id="UP001499852"/>
    </source>
</evidence>
<organism evidence="7 8">
    <name type="scientific">Prosthecobacter algae</name>
    <dbReference type="NCBI Taxonomy" id="1144682"/>
    <lineage>
        <taxon>Bacteria</taxon>
        <taxon>Pseudomonadati</taxon>
        <taxon>Verrucomicrobiota</taxon>
        <taxon>Verrucomicrobiia</taxon>
        <taxon>Verrucomicrobiales</taxon>
        <taxon>Verrucomicrobiaceae</taxon>
        <taxon>Prosthecobacter</taxon>
    </lineage>
</organism>
<dbReference type="PANTHER" id="PTHR43547">
    <property type="entry name" value="TWO-COMPONENT HISTIDINE KINASE"/>
    <property type="match status" value="1"/>
</dbReference>
<evidence type="ECO:0000259" key="5">
    <source>
        <dbReference type="PROSITE" id="PS50109"/>
    </source>
</evidence>
<dbReference type="Pfam" id="PF00072">
    <property type="entry name" value="Response_reg"/>
    <property type="match status" value="1"/>
</dbReference>
<feature type="domain" description="Histidine kinase" evidence="5">
    <location>
        <begin position="166"/>
        <end position="386"/>
    </location>
</feature>
<dbReference type="InterPro" id="IPR011006">
    <property type="entry name" value="CheY-like_superfamily"/>
</dbReference>